<gene>
    <name evidence="2" type="ORF">SAMN04489859_100189</name>
</gene>
<proteinExistence type="predicted"/>
<evidence type="ECO:0000313" key="2">
    <source>
        <dbReference type="EMBL" id="SEN12133.1"/>
    </source>
</evidence>
<dbReference type="EMBL" id="FODE01000001">
    <property type="protein sequence ID" value="SEN12133.1"/>
    <property type="molecule type" value="Genomic_DNA"/>
</dbReference>
<name>A0A1H8DY56_9RHOB</name>
<keyword evidence="3" id="KW-1185">Reference proteome</keyword>
<keyword evidence="1" id="KW-0812">Transmembrane</keyword>
<reference evidence="2 3" key="1">
    <citation type="submission" date="2016-10" db="EMBL/GenBank/DDBJ databases">
        <authorList>
            <person name="de Groot N.N."/>
        </authorList>
    </citation>
    <scope>NUCLEOTIDE SEQUENCE [LARGE SCALE GENOMIC DNA]</scope>
    <source>
        <strain evidence="2 3">DSM 8512</strain>
    </source>
</reference>
<keyword evidence="1" id="KW-1133">Transmembrane helix</keyword>
<sequence>MAPIIMAVLMAVIGGPGMAWVFTNATNRRGYEKRKQKFLAGEGPDPDKSPIGPHKSFGQNAVIFGLMFAVLGAVLGMMAPA</sequence>
<accession>A0A1H8DY56</accession>
<evidence type="ECO:0000256" key="1">
    <source>
        <dbReference type="SAM" id="Phobius"/>
    </source>
</evidence>
<keyword evidence="1" id="KW-0472">Membrane</keyword>
<feature type="transmembrane region" description="Helical" evidence="1">
    <location>
        <begin position="6"/>
        <end position="25"/>
    </location>
</feature>
<feature type="transmembrane region" description="Helical" evidence="1">
    <location>
        <begin position="61"/>
        <end position="79"/>
    </location>
</feature>
<protein>
    <submittedName>
        <fullName evidence="2">Uncharacterized protein</fullName>
    </submittedName>
</protein>
<evidence type="ECO:0000313" key="3">
    <source>
        <dbReference type="Proteomes" id="UP000199054"/>
    </source>
</evidence>
<organism evidence="2 3">
    <name type="scientific">Paracoccus alcaliphilus</name>
    <dbReference type="NCBI Taxonomy" id="34002"/>
    <lineage>
        <taxon>Bacteria</taxon>
        <taxon>Pseudomonadati</taxon>
        <taxon>Pseudomonadota</taxon>
        <taxon>Alphaproteobacteria</taxon>
        <taxon>Rhodobacterales</taxon>
        <taxon>Paracoccaceae</taxon>
        <taxon>Paracoccus</taxon>
    </lineage>
</organism>
<dbReference type="AlphaFoldDB" id="A0A1H8DY56"/>
<dbReference type="Proteomes" id="UP000199054">
    <property type="component" value="Unassembled WGS sequence"/>
</dbReference>